<dbReference type="Proteomes" id="UP000887458">
    <property type="component" value="Unassembled WGS sequence"/>
</dbReference>
<name>A0ABQ8JGQ6_DERPT</name>
<sequence length="118" mass="13499">MLIITESTTKKILPLIIIEASFIAHLRNSCKSLLLSFFSNLFIEIDGNVDDDDWDVVVVDLDEIVLLVISLVEIIVLTGFVVKIVDDNLEYFDDFVDNIFDSRKESSFCKYFVVVDDK</sequence>
<organism evidence="1 2">
    <name type="scientific">Dermatophagoides pteronyssinus</name>
    <name type="common">European house dust mite</name>
    <dbReference type="NCBI Taxonomy" id="6956"/>
    <lineage>
        <taxon>Eukaryota</taxon>
        <taxon>Metazoa</taxon>
        <taxon>Ecdysozoa</taxon>
        <taxon>Arthropoda</taxon>
        <taxon>Chelicerata</taxon>
        <taxon>Arachnida</taxon>
        <taxon>Acari</taxon>
        <taxon>Acariformes</taxon>
        <taxon>Sarcoptiformes</taxon>
        <taxon>Astigmata</taxon>
        <taxon>Psoroptidia</taxon>
        <taxon>Analgoidea</taxon>
        <taxon>Pyroglyphidae</taxon>
        <taxon>Dermatophagoidinae</taxon>
        <taxon>Dermatophagoides</taxon>
    </lineage>
</organism>
<comment type="caution">
    <text evidence="1">The sequence shown here is derived from an EMBL/GenBank/DDBJ whole genome shotgun (WGS) entry which is preliminary data.</text>
</comment>
<protein>
    <submittedName>
        <fullName evidence="1">Uncharacterized protein</fullName>
    </submittedName>
</protein>
<dbReference type="EMBL" id="NJHN03000039">
    <property type="protein sequence ID" value="KAH9421608.1"/>
    <property type="molecule type" value="Genomic_DNA"/>
</dbReference>
<reference evidence="1 2" key="2">
    <citation type="journal article" date="2022" name="Mol. Biol. Evol.">
        <title>Comparative Genomics Reveals Insights into the Divergent Evolution of Astigmatic Mites and Household Pest Adaptations.</title>
        <authorList>
            <person name="Xiong Q."/>
            <person name="Wan A.T."/>
            <person name="Liu X."/>
            <person name="Fung C.S."/>
            <person name="Xiao X."/>
            <person name="Malainual N."/>
            <person name="Hou J."/>
            <person name="Wang L."/>
            <person name="Wang M."/>
            <person name="Yang K.Y."/>
            <person name="Cui Y."/>
            <person name="Leung E.L."/>
            <person name="Nong W."/>
            <person name="Shin S.K."/>
            <person name="Au S.W."/>
            <person name="Jeong K.Y."/>
            <person name="Chew F.T."/>
            <person name="Hui J.H."/>
            <person name="Leung T.F."/>
            <person name="Tungtrongchitr A."/>
            <person name="Zhong N."/>
            <person name="Liu Z."/>
            <person name="Tsui S.K."/>
        </authorList>
    </citation>
    <scope>NUCLEOTIDE SEQUENCE [LARGE SCALE GENOMIC DNA]</scope>
    <source>
        <strain evidence="1">Derp</strain>
    </source>
</reference>
<keyword evidence="2" id="KW-1185">Reference proteome</keyword>
<gene>
    <name evidence="1" type="ORF">DERP_009011</name>
</gene>
<reference evidence="1 2" key="1">
    <citation type="journal article" date="2018" name="J. Allergy Clin. Immunol.">
        <title>High-quality assembly of Dermatophagoides pteronyssinus genome and transcriptome reveals a wide range of novel allergens.</title>
        <authorList>
            <person name="Liu X.Y."/>
            <person name="Yang K.Y."/>
            <person name="Wang M.Q."/>
            <person name="Kwok J.S."/>
            <person name="Zeng X."/>
            <person name="Yang Z."/>
            <person name="Xiao X.J."/>
            <person name="Lau C.P."/>
            <person name="Li Y."/>
            <person name="Huang Z.M."/>
            <person name="Ba J.G."/>
            <person name="Yim A.K."/>
            <person name="Ouyang C.Y."/>
            <person name="Ngai S.M."/>
            <person name="Chan T.F."/>
            <person name="Leung E.L."/>
            <person name="Liu L."/>
            <person name="Liu Z.G."/>
            <person name="Tsui S.K."/>
        </authorList>
    </citation>
    <scope>NUCLEOTIDE SEQUENCE [LARGE SCALE GENOMIC DNA]</scope>
    <source>
        <strain evidence="1">Derp</strain>
    </source>
</reference>
<accession>A0ABQ8JGQ6</accession>
<evidence type="ECO:0000313" key="1">
    <source>
        <dbReference type="EMBL" id="KAH9421608.1"/>
    </source>
</evidence>
<proteinExistence type="predicted"/>
<evidence type="ECO:0000313" key="2">
    <source>
        <dbReference type="Proteomes" id="UP000887458"/>
    </source>
</evidence>